<dbReference type="InterPro" id="IPR001005">
    <property type="entry name" value="SANT/Myb"/>
</dbReference>
<evidence type="ECO:0000313" key="13">
    <source>
        <dbReference type="Proteomes" id="UP000324907"/>
    </source>
</evidence>
<dbReference type="SUPFAM" id="SSF46689">
    <property type="entry name" value="Homeodomain-like"/>
    <property type="match status" value="1"/>
</dbReference>
<evidence type="ECO:0000313" key="8">
    <source>
        <dbReference type="EMBL" id="KAA0165724.1"/>
    </source>
</evidence>
<dbReference type="PROSITE" id="PS50090">
    <property type="entry name" value="MYB_LIKE"/>
    <property type="match status" value="1"/>
</dbReference>
<feature type="compositionally biased region" description="Acidic residues" evidence="4">
    <location>
        <begin position="188"/>
        <end position="197"/>
    </location>
</feature>
<feature type="compositionally biased region" description="Basic and acidic residues" evidence="4">
    <location>
        <begin position="491"/>
        <end position="501"/>
    </location>
</feature>
<evidence type="ECO:0000313" key="10">
    <source>
        <dbReference type="EMBL" id="KAA0171446.1"/>
    </source>
</evidence>
<dbReference type="EMBL" id="VLTN01000019">
    <property type="protein sequence ID" value="KAA0152804.1"/>
    <property type="molecule type" value="Genomic_DNA"/>
</dbReference>
<dbReference type="Pfam" id="PF00249">
    <property type="entry name" value="Myb_DNA-binding"/>
    <property type="match status" value="1"/>
</dbReference>
<feature type="domain" description="Myb-like" evidence="5">
    <location>
        <begin position="9"/>
        <end position="59"/>
    </location>
</feature>
<dbReference type="OrthoDB" id="118550at2759"/>
<organism evidence="8 14">
    <name type="scientific">Cafeteria roenbergensis</name>
    <name type="common">Marine flagellate</name>
    <dbReference type="NCBI Taxonomy" id="33653"/>
    <lineage>
        <taxon>Eukaryota</taxon>
        <taxon>Sar</taxon>
        <taxon>Stramenopiles</taxon>
        <taxon>Bigyra</taxon>
        <taxon>Opalozoa</taxon>
        <taxon>Bicosoecida</taxon>
        <taxon>Cafeteriaceae</taxon>
        <taxon>Cafeteria</taxon>
    </lineage>
</organism>
<feature type="compositionally biased region" description="Low complexity" evidence="4">
    <location>
        <begin position="135"/>
        <end position="149"/>
    </location>
</feature>
<evidence type="ECO:0000313" key="7">
    <source>
        <dbReference type="EMBL" id="KAA0152804.1"/>
    </source>
</evidence>
<dbReference type="InterPro" id="IPR006447">
    <property type="entry name" value="Myb_dom_plants"/>
</dbReference>
<protein>
    <submittedName>
        <fullName evidence="8">Uncharacterized protein</fullName>
    </submittedName>
</protein>
<keyword evidence="12" id="KW-1185">Reference proteome</keyword>
<evidence type="ECO:0000313" key="11">
    <source>
        <dbReference type="Proteomes" id="UP000322899"/>
    </source>
</evidence>
<dbReference type="EMBL" id="VLTL01000006">
    <property type="protein sequence ID" value="KAA0171446.1"/>
    <property type="molecule type" value="Genomic_DNA"/>
</dbReference>
<dbReference type="PROSITE" id="PS51294">
    <property type="entry name" value="HTH_MYB"/>
    <property type="match status" value="1"/>
</dbReference>
<dbReference type="GO" id="GO:0003677">
    <property type="term" value="F:DNA binding"/>
    <property type="evidence" value="ECO:0007669"/>
    <property type="project" value="InterPro"/>
</dbReference>
<comment type="caution">
    <text evidence="8">The sequence shown here is derived from an EMBL/GenBank/DDBJ whole genome shotgun (WGS) entry which is preliminary data.</text>
</comment>
<dbReference type="SMART" id="SM00717">
    <property type="entry name" value="SANT"/>
    <property type="match status" value="1"/>
</dbReference>
<dbReference type="Proteomes" id="UP000322899">
    <property type="component" value="Unassembled WGS sequence"/>
</dbReference>
<dbReference type="NCBIfam" id="TIGR01557">
    <property type="entry name" value="myb_SHAQKYF"/>
    <property type="match status" value="1"/>
</dbReference>
<evidence type="ECO:0000259" key="5">
    <source>
        <dbReference type="PROSITE" id="PS50090"/>
    </source>
</evidence>
<dbReference type="Proteomes" id="UP000323011">
    <property type="component" value="Unassembled WGS sequence"/>
</dbReference>
<evidence type="ECO:0000256" key="3">
    <source>
        <dbReference type="ARBA" id="ARBA00023242"/>
    </source>
</evidence>
<dbReference type="AlphaFoldDB" id="A0A5A8DM08"/>
<evidence type="ECO:0000313" key="12">
    <source>
        <dbReference type="Proteomes" id="UP000323011"/>
    </source>
</evidence>
<dbReference type="CDD" id="cd00167">
    <property type="entry name" value="SANT"/>
    <property type="match status" value="1"/>
</dbReference>
<evidence type="ECO:0000259" key="6">
    <source>
        <dbReference type="PROSITE" id="PS51294"/>
    </source>
</evidence>
<dbReference type="Proteomes" id="UP000325113">
    <property type="component" value="Unassembled WGS sequence"/>
</dbReference>
<feature type="region of interest" description="Disordered" evidence="4">
    <location>
        <begin position="477"/>
        <end position="501"/>
    </location>
</feature>
<feature type="region of interest" description="Disordered" evidence="4">
    <location>
        <begin position="112"/>
        <end position="265"/>
    </location>
</feature>
<keyword evidence="3" id="KW-0539">Nucleus</keyword>
<evidence type="ECO:0000313" key="14">
    <source>
        <dbReference type="Proteomes" id="UP000325113"/>
    </source>
</evidence>
<accession>A0A5A8DM08</accession>
<name>A0A5A8DM08_CAFRO</name>
<proteinExistence type="predicted"/>
<evidence type="ECO:0000313" key="9">
    <source>
        <dbReference type="EMBL" id="KAA0170387.1"/>
    </source>
</evidence>
<sequence length="501" mass="52591">MEDSDKTLSGRVNTGRWTTLEHMAFIEGLKRHGREWRKVSGVVPTRTVVQIRTHAQKYFQKLAKEHGTEAAEQAFSSGVQLGVEMGTRVAESEVDAIFERYPDALAAAKQSERVLPTLPRNTASEGAARGRETGAARSDGARAAASAPRRATKRRRADGRPEAPVRSSSRPPARSRRAIAAAATAEGFAEEEEEETEQPSRRRHGRQSRERSAVPGMEEEEDDVDDGAHPHSHVMGAYGPLPGGPIPPGAVRRRAFDPPSHSGAMRIPMMGHPAGVGRGHSMAGQGNVPPTPTTANAALMLVQGKTSANLAGGKNTPRTLRTAQWLSNLTTHAPGQPAATMVQPAGEGAGIAGSGRRAAATTMAQPPNPWGCAAAAQAQSQEGGRAVDAAAAGSGFPDGAGGVSAVGMHDSHLAGPREGMPAMLPEGGMFRVYGPDGQLVTVLERDPRALAVEHGMVDEHDEAPMGAYPGMHVPVHAPHVEHHHPPAAADGEARDQGHHSG</sequence>
<dbReference type="Gene3D" id="1.10.10.60">
    <property type="entry name" value="Homeodomain-like"/>
    <property type="match status" value="1"/>
</dbReference>
<reference evidence="11 12" key="1">
    <citation type="submission" date="2019-07" db="EMBL/GenBank/DDBJ databases">
        <title>Genomes of Cafeteria roenbergensis.</title>
        <authorList>
            <person name="Fischer M.G."/>
            <person name="Hackl T."/>
            <person name="Roman M."/>
        </authorList>
    </citation>
    <scope>NUCLEOTIDE SEQUENCE [LARGE SCALE GENOMIC DNA]</scope>
    <source>
        <strain evidence="7 12">BVI</strain>
        <strain evidence="8 14">Cflag</strain>
        <strain evidence="9 11">E4-10P</strain>
        <strain evidence="10 13">RCC970-E3</strain>
    </source>
</reference>
<evidence type="ECO:0000256" key="2">
    <source>
        <dbReference type="ARBA" id="ARBA00023163"/>
    </source>
</evidence>
<dbReference type="InterPro" id="IPR009057">
    <property type="entry name" value="Homeodomain-like_sf"/>
</dbReference>
<feature type="compositionally biased region" description="Low complexity" evidence="4">
    <location>
        <begin position="164"/>
        <end position="187"/>
    </location>
</feature>
<evidence type="ECO:0000256" key="1">
    <source>
        <dbReference type="ARBA" id="ARBA00023015"/>
    </source>
</evidence>
<keyword evidence="2" id="KW-0804">Transcription</keyword>
<dbReference type="PANTHER" id="PTHR12802">
    <property type="entry name" value="SWI/SNF COMPLEX-RELATED"/>
    <property type="match status" value="1"/>
</dbReference>
<evidence type="ECO:0000256" key="4">
    <source>
        <dbReference type="SAM" id="MobiDB-lite"/>
    </source>
</evidence>
<feature type="domain" description="HTH myb-type" evidence="6">
    <location>
        <begin position="11"/>
        <end position="63"/>
    </location>
</feature>
<dbReference type="InterPro" id="IPR017930">
    <property type="entry name" value="Myb_dom"/>
</dbReference>
<gene>
    <name evidence="9" type="ORF">FNF27_06644</name>
    <name evidence="10" type="ORF">FNF28_00658</name>
    <name evidence="7" type="ORF">FNF29_03691</name>
    <name evidence="8" type="ORF">FNF31_01701</name>
</gene>
<keyword evidence="1" id="KW-0805">Transcription regulation</keyword>
<dbReference type="Proteomes" id="UP000324907">
    <property type="component" value="Unassembled WGS sequence"/>
</dbReference>
<dbReference type="EMBL" id="VLTM01000011">
    <property type="protein sequence ID" value="KAA0165724.1"/>
    <property type="molecule type" value="Genomic_DNA"/>
</dbReference>
<dbReference type="EMBL" id="VLTO01000061">
    <property type="protein sequence ID" value="KAA0170387.1"/>
    <property type="molecule type" value="Genomic_DNA"/>
</dbReference>